<reference evidence="1 2" key="1">
    <citation type="submission" date="2021-02" db="EMBL/GenBank/DDBJ databases">
        <title>Activity-based single-cell genomes from oceanic crustal fluid captures similar information to metagenomic and metatranscriptomic surveys with orders of magnitude less sampling.</title>
        <authorList>
            <person name="D'Angelo T.S."/>
            <person name="Orcutt B.N."/>
        </authorList>
    </citation>
    <scope>NUCLEOTIDE SEQUENCE [LARGE SCALE GENOMIC DNA]</scope>
    <source>
        <strain evidence="1">AH-315-G07</strain>
    </source>
</reference>
<dbReference type="Proteomes" id="UP000722121">
    <property type="component" value="Unassembled WGS sequence"/>
</dbReference>
<protein>
    <submittedName>
        <fullName evidence="1">Uncharacterized protein</fullName>
    </submittedName>
</protein>
<evidence type="ECO:0000313" key="2">
    <source>
        <dbReference type="Proteomes" id="UP000722121"/>
    </source>
</evidence>
<comment type="caution">
    <text evidence="1">The sequence shown here is derived from an EMBL/GenBank/DDBJ whole genome shotgun (WGS) entry which is preliminary data.</text>
</comment>
<proteinExistence type="predicted"/>
<accession>A0ABS3ARE5</accession>
<dbReference type="EMBL" id="JAFITR010000107">
    <property type="protein sequence ID" value="MBN4067311.1"/>
    <property type="molecule type" value="Genomic_DNA"/>
</dbReference>
<gene>
    <name evidence="1" type="ORF">JYU14_04430</name>
</gene>
<organism evidence="1 2">
    <name type="scientific">Simkania negevensis</name>
    <dbReference type="NCBI Taxonomy" id="83561"/>
    <lineage>
        <taxon>Bacteria</taxon>
        <taxon>Pseudomonadati</taxon>
        <taxon>Chlamydiota</taxon>
        <taxon>Chlamydiia</taxon>
        <taxon>Parachlamydiales</taxon>
        <taxon>Simkaniaceae</taxon>
        <taxon>Simkania</taxon>
    </lineage>
</organism>
<sequence>MRTQFVLAFLPPTTSANHLQPSAAPSAPAQAVGDDSVRPLFAGIFQANSPFQTAPLPNVMLNQAKVKELAQPQKLLPNDERRDRYEISLEKLFASFDHAIVFNSFAHYLLNLSTASDTNMEVAAFFSPGLANEQSFLDSLVDWLYQRLPNEIINRQQVAKRDILSALDRFLKMLEQKRDGSSWYRQAATLAMCCHILSALETSHILFDSSENIYRALSSMQNFYTNPVQEGRRPSTNLKRCHNHNNLPIQDSYPYAQFHLNLNGRKMVVSMRTGLTGADFPSDSRSAPAVEFHYGHPPVAVALPLQAGAWHSTTTYQHLAKNHEFAIPSNLRFDAIPIDDQRGHLAILLPWMLYLQENWVPFDPLEMTSRFFLELAFTHNHHTRSTKKPLFSFAIDSFTPFLHPNNRHAFFYDLLRLWVYLQIECQSSPNIYCKLAGTASFDGQAQNVQTLLGEVVKADLGPLFHQVFTLGKEGEFPLLFSRTLLDYLKKALSSLVENATRPTELQAKRITDFRSFLEETPRSSLIPLLFEQLLKEGEEKDVDQFLDFLLDSNPNTSEKDLWQQMNPLSHYFAQTENNTPEAENRVLAFFKVLMKRNPNIDSQIVYIGLLRHLPVNFDQSFFLLMAESLLWLFKEPIDGRQETKITNLKQAWLACLTRGKKVVKGSFLFDLVEMLFLLQEERTSKKTKGNHQQHFAIDVTNNVINFWITIMARSPNQKLIPLAEKALEKSQWKDFSVEQLKNYIASLLKTNTPESKLKALTILSFFAQKESFHLEQIISSTTLNGHILPILANEHSRGILPSNHYILFDPNLLPQETGLSLPKHFFDNLNIISQAPSDANLNIEAVLSTYLSKRKGQEKFLYLFLHAALNHYKSTSLPSFVVKKLQAVFSSLEQKLEECSVNTVVPKTLMTAFGQLQPLVDLLNERRIPQDEVSSLLVSWDLFLLFKEACDNSLLEKMREKPLIPRLSPLNPDSLIDAKTVAAVAMFCHRNEQVVFEDKTAILFQKMLSFAKNSKLTTLERLSIWLIVIKIGDKPSFLQAITDSNDQIKKLPIEEYTEFFGTSRSSIRPLEHALTRINALLIMEIDVNESDPLSTEIVSAKEISTLYRWLNLFFFPNTKSFDPLFVIDSFLTLFSMRGKNRKKIPVASPVEVESCKQFEHWAQLVKVFDRFFQTENPLNPAKINAAYDLLQMFNYSPTMERGLFGMVGVVVSSVYFLVNLLQNLQRQNSDNSFSIQPFQLPIESFQKELLQIFAKMPSEPGFFLEEQHKGFWEALEHFFLFLEKSSSINSIKINNSFAFVITTLFLRFSSASESDRFYVYLGQCIKLLFPKVREIKDLPQTNDLSSDKTMALPYTKLLWKVMLLVSKKGSLPLEYTDLLIAELEKAFVEIGNYLRRPEMMQTSNTALEENIFICSEMIELRIRLSLIKKESSESMHSIIVAYTQLAQSSACFFCYVSPGQRVGDDSSNSMLNFWKLFFENCSKNDSLIAQRISLGGRYTLAFHCYQSLKQKNPCAKFYILQKVIVPFFFTDCAAKIPLYLKKELTEDLKETDPAEFDLIFARYLDLLFCAFLEKGELLSNQHFQQSLRTFAAQLIEKFSESPFGIKEFSDRIEGFIENAAQSAHGPNPFYSLLKVFFKEEMDKKFPNGFSNCEWVKQLAKLMA</sequence>
<evidence type="ECO:0000313" key="1">
    <source>
        <dbReference type="EMBL" id="MBN4067311.1"/>
    </source>
</evidence>
<name>A0ABS3ARE5_9BACT</name>
<keyword evidence="2" id="KW-1185">Reference proteome</keyword>